<evidence type="ECO:0000313" key="1">
    <source>
        <dbReference type="EMBL" id="KAF3560141.1"/>
    </source>
</evidence>
<dbReference type="AlphaFoldDB" id="A0A8S9R955"/>
<evidence type="ECO:0000313" key="2">
    <source>
        <dbReference type="Proteomes" id="UP000712600"/>
    </source>
</evidence>
<dbReference type="EMBL" id="QGKX02000996">
    <property type="protein sequence ID" value="KAF3560141.1"/>
    <property type="molecule type" value="Genomic_DNA"/>
</dbReference>
<dbReference type="Proteomes" id="UP000712600">
    <property type="component" value="Unassembled WGS sequence"/>
</dbReference>
<protein>
    <submittedName>
        <fullName evidence="1">Uncharacterized protein</fullName>
    </submittedName>
</protein>
<accession>A0A8S9R955</accession>
<reference evidence="1" key="1">
    <citation type="submission" date="2019-12" db="EMBL/GenBank/DDBJ databases">
        <title>Genome sequencing and annotation of Brassica cretica.</title>
        <authorList>
            <person name="Studholme D.J."/>
            <person name="Sarris P."/>
        </authorList>
    </citation>
    <scope>NUCLEOTIDE SEQUENCE</scope>
    <source>
        <strain evidence="1">PFS-109/04</strain>
        <tissue evidence="1">Leaf</tissue>
    </source>
</reference>
<organism evidence="1 2">
    <name type="scientific">Brassica cretica</name>
    <name type="common">Mustard</name>
    <dbReference type="NCBI Taxonomy" id="69181"/>
    <lineage>
        <taxon>Eukaryota</taxon>
        <taxon>Viridiplantae</taxon>
        <taxon>Streptophyta</taxon>
        <taxon>Embryophyta</taxon>
        <taxon>Tracheophyta</taxon>
        <taxon>Spermatophyta</taxon>
        <taxon>Magnoliopsida</taxon>
        <taxon>eudicotyledons</taxon>
        <taxon>Gunneridae</taxon>
        <taxon>Pentapetalae</taxon>
        <taxon>rosids</taxon>
        <taxon>malvids</taxon>
        <taxon>Brassicales</taxon>
        <taxon>Brassicaceae</taxon>
        <taxon>Brassiceae</taxon>
        <taxon>Brassica</taxon>
    </lineage>
</organism>
<gene>
    <name evidence="1" type="ORF">F2Q69_00012619</name>
</gene>
<proteinExistence type="predicted"/>
<name>A0A8S9R955_BRACR</name>
<sequence>MSKARADLVSLVHAQQYQKQQGNSTAILTRSCKFGTFDPQGSALLIDRQHHLCVAQFCSTNVDPDTSSVNRYCRNPLKKMIGRVSLWWSSCGRSDCSCLNHESRMPLGHGLTMP</sequence>
<comment type="caution">
    <text evidence="1">The sequence shown here is derived from an EMBL/GenBank/DDBJ whole genome shotgun (WGS) entry which is preliminary data.</text>
</comment>